<evidence type="ECO:0008006" key="3">
    <source>
        <dbReference type="Google" id="ProtNLM"/>
    </source>
</evidence>
<dbReference type="AlphaFoldDB" id="A0A0H3KLI8"/>
<sequence length="223" mass="24161">MSLDYGFVKAKVKAVARLKGSPHGGETQYHVHLTLAVPGGDWDVAINVGTNDADDLLYYKLVYDFHHPVTQTLAAAPEGYTDLTGQSALPALDYLRSDILNETGTWRASAVMDGTEHPEPIPSLLRLVNAAQAGQFDVVVFGRTYAQGNGIHDTHMNQGSTGPNYLHRAGNDHNDHNDVWQDGALIVRVSDTQWAAYFAAFEKQAVPTDALGNPLPDAGPITR</sequence>
<evidence type="ECO:0000313" key="1">
    <source>
        <dbReference type="EMBL" id="BAG44349.1"/>
    </source>
</evidence>
<dbReference type="HOGENOM" id="CLU_078994_1_0_4"/>
<evidence type="ECO:0000313" key="2">
    <source>
        <dbReference type="Proteomes" id="UP000008815"/>
    </source>
</evidence>
<dbReference type="KEGG" id="bmj:BMULJ_02458"/>
<proteinExistence type="predicted"/>
<keyword evidence="2" id="KW-1185">Reference proteome</keyword>
<dbReference type="eggNOG" id="COG5634">
    <property type="taxonomic scope" value="Bacteria"/>
</dbReference>
<dbReference type="STRING" id="395019.BMULJ_02458"/>
<reference evidence="1 2" key="1">
    <citation type="submission" date="2007-04" db="EMBL/GenBank/DDBJ databases">
        <title>Complete genome sequence of Burkholderia multivorans ATCC 17616.</title>
        <authorList>
            <person name="Ohtsubo Y."/>
            <person name="Yamashita A."/>
            <person name="Kurokawa K."/>
            <person name="Takami H."/>
            <person name="Yuhara S."/>
            <person name="Nishiyama E."/>
            <person name="Endo R."/>
            <person name="Miyazaki R."/>
            <person name="Ono A."/>
            <person name="Yano K."/>
            <person name="Ito M."/>
            <person name="Sota M."/>
            <person name="Yuji N."/>
            <person name="Hattori M."/>
            <person name="Tsuda M."/>
        </authorList>
    </citation>
    <scope>NUCLEOTIDE SEQUENCE [LARGE SCALE GENOMIC DNA]</scope>
    <source>
        <strain evidence="2">ATCC 17616 / 249</strain>
    </source>
</reference>
<dbReference type="InterPro" id="IPR019268">
    <property type="entry name" value="DUF2278"/>
</dbReference>
<dbReference type="EMBL" id="AP009385">
    <property type="protein sequence ID" value="BAG44349.1"/>
    <property type="molecule type" value="Genomic_DNA"/>
</dbReference>
<dbReference type="RefSeq" id="WP_006405870.1">
    <property type="nucleotide sequence ID" value="NC_010084.1"/>
</dbReference>
<protein>
    <recommendedName>
        <fullName evidence="3">DUF2278 family protein</fullName>
    </recommendedName>
</protein>
<name>A0A0H3KLI8_BURM1</name>
<dbReference type="Pfam" id="PF10042">
    <property type="entry name" value="DUF2278"/>
    <property type="match status" value="1"/>
</dbReference>
<dbReference type="KEGG" id="bmu:Bmul_0802"/>
<accession>A0A0H3KLI8</accession>
<dbReference type="Proteomes" id="UP000008815">
    <property type="component" value="Chromosome 1"/>
</dbReference>
<gene>
    <name evidence="1" type="ordered locus">BMULJ_02458</name>
</gene>
<organism evidence="1 2">
    <name type="scientific">Burkholderia multivorans (strain ATCC 17616 / 249)</name>
    <dbReference type="NCBI Taxonomy" id="395019"/>
    <lineage>
        <taxon>Bacteria</taxon>
        <taxon>Pseudomonadati</taxon>
        <taxon>Pseudomonadota</taxon>
        <taxon>Betaproteobacteria</taxon>
        <taxon>Burkholderiales</taxon>
        <taxon>Burkholderiaceae</taxon>
        <taxon>Burkholderia</taxon>
        <taxon>Burkholderia cepacia complex</taxon>
    </lineage>
</organism>